<gene>
    <name evidence="9" type="ORF">AB1Y20_013124</name>
</gene>
<feature type="transmembrane region" description="Helical" evidence="8">
    <location>
        <begin position="134"/>
        <end position="152"/>
    </location>
</feature>
<keyword evidence="5 8" id="KW-1133">Transmembrane helix</keyword>
<keyword evidence="3 8" id="KW-0812">Transmembrane</keyword>
<dbReference type="GO" id="GO:0009055">
    <property type="term" value="F:electron transfer activity"/>
    <property type="evidence" value="ECO:0007669"/>
    <property type="project" value="InterPro"/>
</dbReference>
<comment type="subcellular location">
    <subcellularLocation>
        <location evidence="1">Membrane</location>
    </subcellularLocation>
</comment>
<reference evidence="9 10" key="1">
    <citation type="journal article" date="2024" name="Science">
        <title>Giant polyketide synthase enzymes in the biosynthesis of giant marine polyether toxins.</title>
        <authorList>
            <person name="Fallon T.R."/>
            <person name="Shende V.V."/>
            <person name="Wierzbicki I.H."/>
            <person name="Pendleton A.L."/>
            <person name="Watervoot N.F."/>
            <person name="Auber R.P."/>
            <person name="Gonzalez D.J."/>
            <person name="Wisecaver J.H."/>
            <person name="Moore B.S."/>
        </authorList>
    </citation>
    <scope>NUCLEOTIDE SEQUENCE [LARGE SCALE GENOMIC DNA]</scope>
    <source>
        <strain evidence="9 10">12B1</strain>
    </source>
</reference>
<dbReference type="PANTHER" id="PTHR10978">
    <property type="entry name" value="SUCCINATE DEHYDROGENASE CYTOCHROME B560 SUBUNIT"/>
    <property type="match status" value="1"/>
</dbReference>
<comment type="caution">
    <text evidence="9">The sequence shown here is derived from an EMBL/GenBank/DDBJ whole genome shotgun (WGS) entry which is preliminary data.</text>
</comment>
<dbReference type="GO" id="GO:0046872">
    <property type="term" value="F:metal ion binding"/>
    <property type="evidence" value="ECO:0007669"/>
    <property type="project" value="UniProtKB-KW"/>
</dbReference>
<evidence type="ECO:0000313" key="10">
    <source>
        <dbReference type="Proteomes" id="UP001515480"/>
    </source>
</evidence>
<sequence>MLAALRQRITQRALHPAARQMSSYTERMEKTGRPVSPHVFIYRFPTIAISSIMMRISGVVLTVGTTGIAYSALLSGSQATTDLMTDIGNSSVGAVAKFAVAYPLVYHMFGAARHAVWDLTAKGFTNQQMLQSSYAIAGASTVLSLAIAVASLPPSKSEKK</sequence>
<keyword evidence="10" id="KW-1185">Reference proteome</keyword>
<dbReference type="Proteomes" id="UP001515480">
    <property type="component" value="Unassembled WGS sequence"/>
</dbReference>
<dbReference type="InterPro" id="IPR014314">
    <property type="entry name" value="Succ_DH_cytb556"/>
</dbReference>
<evidence type="ECO:0000313" key="9">
    <source>
        <dbReference type="EMBL" id="KAL1500467.1"/>
    </source>
</evidence>
<evidence type="ECO:0000256" key="1">
    <source>
        <dbReference type="ARBA" id="ARBA00004370"/>
    </source>
</evidence>
<dbReference type="SUPFAM" id="SSF81343">
    <property type="entry name" value="Fumarate reductase respiratory complex transmembrane subunits"/>
    <property type="match status" value="1"/>
</dbReference>
<dbReference type="PANTHER" id="PTHR10978:SF5">
    <property type="entry name" value="SUCCINATE DEHYDROGENASE CYTOCHROME B560 SUBUNIT, MITOCHONDRIAL"/>
    <property type="match status" value="1"/>
</dbReference>
<dbReference type="GO" id="GO:0016020">
    <property type="term" value="C:membrane"/>
    <property type="evidence" value="ECO:0007669"/>
    <property type="project" value="UniProtKB-SubCell"/>
</dbReference>
<proteinExistence type="predicted"/>
<dbReference type="NCBIfam" id="TIGR02970">
    <property type="entry name" value="succ_dehyd_cytB"/>
    <property type="match status" value="1"/>
</dbReference>
<dbReference type="GO" id="GO:0006099">
    <property type="term" value="P:tricarboxylic acid cycle"/>
    <property type="evidence" value="ECO:0007669"/>
    <property type="project" value="InterPro"/>
</dbReference>
<dbReference type="Pfam" id="PF01127">
    <property type="entry name" value="Sdh_cyt"/>
    <property type="match status" value="1"/>
</dbReference>
<dbReference type="Gene3D" id="1.20.1300.10">
    <property type="entry name" value="Fumarate reductase/succinate dehydrogenase, transmembrane subunit"/>
    <property type="match status" value="1"/>
</dbReference>
<keyword evidence="4" id="KW-0479">Metal-binding</keyword>
<keyword evidence="6" id="KW-0408">Iron</keyword>
<feature type="transmembrane region" description="Helical" evidence="8">
    <location>
        <begin position="52"/>
        <end position="73"/>
    </location>
</feature>
<keyword evidence="7 8" id="KW-0472">Membrane</keyword>
<accession>A0AB34ILB0</accession>
<evidence type="ECO:0000256" key="3">
    <source>
        <dbReference type="ARBA" id="ARBA00022692"/>
    </source>
</evidence>
<evidence type="ECO:0000256" key="8">
    <source>
        <dbReference type="SAM" id="Phobius"/>
    </source>
</evidence>
<protein>
    <recommendedName>
        <fullName evidence="11">Succinate dehydrogenase cytochrome b560 subunit, mitochondrial</fullName>
    </recommendedName>
</protein>
<evidence type="ECO:0000256" key="5">
    <source>
        <dbReference type="ARBA" id="ARBA00022989"/>
    </source>
</evidence>
<keyword evidence="2" id="KW-0349">Heme</keyword>
<evidence type="ECO:0000256" key="4">
    <source>
        <dbReference type="ARBA" id="ARBA00022723"/>
    </source>
</evidence>
<dbReference type="GO" id="GO:0006121">
    <property type="term" value="P:mitochondrial electron transport, succinate to ubiquinone"/>
    <property type="evidence" value="ECO:0007669"/>
    <property type="project" value="TreeGrafter"/>
</dbReference>
<evidence type="ECO:0000256" key="2">
    <source>
        <dbReference type="ARBA" id="ARBA00022617"/>
    </source>
</evidence>
<evidence type="ECO:0008006" key="11">
    <source>
        <dbReference type="Google" id="ProtNLM"/>
    </source>
</evidence>
<dbReference type="EMBL" id="JBGBPQ010000023">
    <property type="protein sequence ID" value="KAL1500467.1"/>
    <property type="molecule type" value="Genomic_DNA"/>
</dbReference>
<dbReference type="GO" id="GO:0005739">
    <property type="term" value="C:mitochondrion"/>
    <property type="evidence" value="ECO:0007669"/>
    <property type="project" value="GOC"/>
</dbReference>
<dbReference type="InterPro" id="IPR034804">
    <property type="entry name" value="SQR/QFR_C/D"/>
</dbReference>
<dbReference type="AlphaFoldDB" id="A0AB34ILB0"/>
<name>A0AB34ILB0_PRYPA</name>
<dbReference type="InterPro" id="IPR000701">
    <property type="entry name" value="SuccDH_FuR_B_TM-su"/>
</dbReference>
<dbReference type="CDD" id="cd03499">
    <property type="entry name" value="SQR_TypeC_SdhC"/>
    <property type="match status" value="1"/>
</dbReference>
<organism evidence="9 10">
    <name type="scientific">Prymnesium parvum</name>
    <name type="common">Toxic golden alga</name>
    <dbReference type="NCBI Taxonomy" id="97485"/>
    <lineage>
        <taxon>Eukaryota</taxon>
        <taxon>Haptista</taxon>
        <taxon>Haptophyta</taxon>
        <taxon>Prymnesiophyceae</taxon>
        <taxon>Prymnesiales</taxon>
        <taxon>Prymnesiaceae</taxon>
        <taxon>Prymnesium</taxon>
    </lineage>
</organism>
<evidence type="ECO:0000256" key="6">
    <source>
        <dbReference type="ARBA" id="ARBA00023004"/>
    </source>
</evidence>
<evidence type="ECO:0000256" key="7">
    <source>
        <dbReference type="ARBA" id="ARBA00023136"/>
    </source>
</evidence>